<name>A0A521BLJ1_9RHOB</name>
<keyword evidence="3" id="KW-1185">Reference proteome</keyword>
<dbReference type="Proteomes" id="UP000319014">
    <property type="component" value="Unassembled WGS sequence"/>
</dbReference>
<protein>
    <submittedName>
        <fullName evidence="2">Formate dehydrogenase F4B subunit</fullName>
    </submittedName>
</protein>
<dbReference type="SUPFAM" id="SSF46785">
    <property type="entry name" value="Winged helix' DNA-binding domain"/>
    <property type="match status" value="1"/>
</dbReference>
<sequence>MTDPAEWEALTEALMTHPALSGIGAGLLAAVHLGLARDSRRFAQQFGLSHALVMRECAELAERGLIVATMPEGRAPRYDLALSPAGLAAMQAASIG</sequence>
<organism evidence="2 3">
    <name type="scientific">Paracoccus laeviglucosivorans</name>
    <dbReference type="NCBI Taxonomy" id="1197861"/>
    <lineage>
        <taxon>Bacteria</taxon>
        <taxon>Pseudomonadati</taxon>
        <taxon>Pseudomonadota</taxon>
        <taxon>Alphaproteobacteria</taxon>
        <taxon>Rhodobacterales</taxon>
        <taxon>Paracoccaceae</taxon>
        <taxon>Paracoccus</taxon>
    </lineage>
</organism>
<evidence type="ECO:0000313" key="3">
    <source>
        <dbReference type="Proteomes" id="UP000319014"/>
    </source>
</evidence>
<evidence type="ECO:0000256" key="1">
    <source>
        <dbReference type="SAM" id="Phobius"/>
    </source>
</evidence>
<evidence type="ECO:0000313" key="2">
    <source>
        <dbReference type="EMBL" id="SMO47510.1"/>
    </source>
</evidence>
<keyword evidence="1" id="KW-0472">Membrane</keyword>
<proteinExistence type="predicted"/>
<feature type="transmembrane region" description="Helical" evidence="1">
    <location>
        <begin position="15"/>
        <end position="35"/>
    </location>
</feature>
<dbReference type="AlphaFoldDB" id="A0A521BLJ1"/>
<keyword evidence="1" id="KW-0812">Transmembrane</keyword>
<dbReference type="InterPro" id="IPR036390">
    <property type="entry name" value="WH_DNA-bd_sf"/>
</dbReference>
<accession>A0A521BLJ1</accession>
<dbReference type="RefSeq" id="WP_142661866.1">
    <property type="nucleotide sequence ID" value="NZ_FXTK01000002.1"/>
</dbReference>
<dbReference type="EMBL" id="FXTK01000002">
    <property type="protein sequence ID" value="SMO47510.1"/>
    <property type="molecule type" value="Genomic_DNA"/>
</dbReference>
<dbReference type="OrthoDB" id="7876220at2"/>
<gene>
    <name evidence="2" type="ORF">SAMN06265221_102338</name>
</gene>
<keyword evidence="1" id="KW-1133">Transmembrane helix</keyword>
<reference evidence="2 3" key="1">
    <citation type="submission" date="2017-05" db="EMBL/GenBank/DDBJ databases">
        <authorList>
            <person name="Varghese N."/>
            <person name="Submissions S."/>
        </authorList>
    </citation>
    <scope>NUCLEOTIDE SEQUENCE [LARGE SCALE GENOMIC DNA]</scope>
    <source>
        <strain evidence="2 3">DSM 100094</strain>
    </source>
</reference>